<keyword evidence="2" id="KW-1185">Reference proteome</keyword>
<evidence type="ECO:0000313" key="2">
    <source>
        <dbReference type="Proteomes" id="UP000789525"/>
    </source>
</evidence>
<name>A0ACA9NL05_9GLOM</name>
<sequence length="460" mass="51076">MSDGSNIVSEFEQIENASQEQLTAIEEITRELELNAEKSMEIRNHFMMELNKGLENYGQNLAMVPSFVTRRPTGQETGTFLALDLGGTNLRVCQVDLKGNGEITIKQQKYLISESLKVCEARILFDSIADSVLKFLAEIGYKHEQGNEKLKLGFTFSFPVQQTAIDKGTLLMWTKGFVCPDAVGKDVVSMLQESLDRLSVPVKVAALVNDTVGTLLSHSYKYPNTLLGVILGTGTNCAYFEHLSNIKKLKSKADASEVMIINIEWGAFNAFNEQKSVLPITKYDKKLDLESNNPNSYIFEKMISGMYLGEIARNVLLHLVDCALLFGSRSSESLNKHYAFETEYMSNIESDITPTLENTKKILEEKLSIPETTITDRQIVKRVCQLVGLRAAKLSAIALAGVIKHCEVTENGCVIGIDGSLFEFYPNFKENIKSSLYQMFGSDADKFEIQLAKDGSGVGA</sequence>
<proteinExistence type="predicted"/>
<feature type="non-terminal residue" evidence="1">
    <location>
        <position position="460"/>
    </location>
</feature>
<evidence type="ECO:0000313" key="1">
    <source>
        <dbReference type="EMBL" id="CAG8662025.1"/>
    </source>
</evidence>
<reference evidence="1" key="1">
    <citation type="submission" date="2021-06" db="EMBL/GenBank/DDBJ databases">
        <authorList>
            <person name="Kallberg Y."/>
            <person name="Tangrot J."/>
            <person name="Rosling A."/>
        </authorList>
    </citation>
    <scope>NUCLEOTIDE SEQUENCE</scope>
    <source>
        <strain evidence="1">CL356</strain>
    </source>
</reference>
<gene>
    <name evidence="1" type="ORF">ACOLOM_LOCUS8628</name>
</gene>
<dbReference type="EMBL" id="CAJVPT010022811">
    <property type="protein sequence ID" value="CAG8662025.1"/>
    <property type="molecule type" value="Genomic_DNA"/>
</dbReference>
<dbReference type="Proteomes" id="UP000789525">
    <property type="component" value="Unassembled WGS sequence"/>
</dbReference>
<comment type="caution">
    <text evidence="1">The sequence shown here is derived from an EMBL/GenBank/DDBJ whole genome shotgun (WGS) entry which is preliminary data.</text>
</comment>
<protein>
    <submittedName>
        <fullName evidence="1">514_t:CDS:1</fullName>
    </submittedName>
</protein>
<accession>A0ACA9NL05</accession>
<organism evidence="1 2">
    <name type="scientific">Acaulospora colombiana</name>
    <dbReference type="NCBI Taxonomy" id="27376"/>
    <lineage>
        <taxon>Eukaryota</taxon>
        <taxon>Fungi</taxon>
        <taxon>Fungi incertae sedis</taxon>
        <taxon>Mucoromycota</taxon>
        <taxon>Glomeromycotina</taxon>
        <taxon>Glomeromycetes</taxon>
        <taxon>Diversisporales</taxon>
        <taxon>Acaulosporaceae</taxon>
        <taxon>Acaulospora</taxon>
    </lineage>
</organism>